<proteinExistence type="predicted"/>
<gene>
    <name evidence="2" type="ORF">P7H00_07035</name>
    <name evidence="3" type="ORF">P7H46_05855</name>
</gene>
<feature type="transmembrane region" description="Helical" evidence="1">
    <location>
        <begin position="124"/>
        <end position="151"/>
    </location>
</feature>
<dbReference type="Proteomes" id="UP001269061">
    <property type="component" value="Unassembled WGS sequence"/>
</dbReference>
<dbReference type="AlphaFoldDB" id="A0AAE4L3L3"/>
<dbReference type="EMBL" id="JARQAZ010000004">
    <property type="protein sequence ID" value="MDT2770369.1"/>
    <property type="molecule type" value="Genomic_DNA"/>
</dbReference>
<name>A0AAE4L3L3_9ENTE</name>
<keyword evidence="5" id="KW-1185">Reference proteome</keyword>
<sequence length="157" mass="17455">MEKHLKKAKTWNMVVIILELLSLIMGAVGLPNALNPKLSDYKMMGEAGQQMFAYMNSPLTKAITVLSVVISVVLLFFYFKANKKLADGLLPTKVPYYVTVGWSILGSAIGFIMQPKMQVEGMDITFVVTIVGVVFQFIFLIPAILVIVHLFKAEPEE</sequence>
<evidence type="ECO:0000313" key="3">
    <source>
        <dbReference type="EMBL" id="MDT2770369.1"/>
    </source>
</evidence>
<reference evidence="2 5" key="1">
    <citation type="submission" date="2023-03" db="EMBL/GenBank/DDBJ databases">
        <authorList>
            <person name="Shen W."/>
            <person name="Cai J."/>
        </authorList>
    </citation>
    <scope>NUCLEOTIDE SEQUENCE</scope>
    <source>
        <strain evidence="2">P69-2</strain>
        <strain evidence="3 5">Y59</strain>
    </source>
</reference>
<feature type="transmembrane region" description="Helical" evidence="1">
    <location>
        <begin position="12"/>
        <end position="34"/>
    </location>
</feature>
<dbReference type="EMBL" id="JARQAI010000007">
    <property type="protein sequence ID" value="MDT2736879.1"/>
    <property type="molecule type" value="Genomic_DNA"/>
</dbReference>
<comment type="caution">
    <text evidence="2">The sequence shown here is derived from an EMBL/GenBank/DDBJ whole genome shotgun (WGS) entry which is preliminary data.</text>
</comment>
<keyword evidence="1" id="KW-1133">Transmembrane helix</keyword>
<dbReference type="Proteomes" id="UP001180842">
    <property type="component" value="Unassembled WGS sequence"/>
</dbReference>
<organism evidence="2 4">
    <name type="scientific">Enterococcus pseudoavium</name>
    <dbReference type="NCBI Taxonomy" id="44007"/>
    <lineage>
        <taxon>Bacteria</taxon>
        <taxon>Bacillati</taxon>
        <taxon>Bacillota</taxon>
        <taxon>Bacilli</taxon>
        <taxon>Lactobacillales</taxon>
        <taxon>Enterococcaceae</taxon>
        <taxon>Enterococcus</taxon>
    </lineage>
</organism>
<evidence type="ECO:0000313" key="4">
    <source>
        <dbReference type="Proteomes" id="UP001180842"/>
    </source>
</evidence>
<accession>A0AAE4L3L3</accession>
<feature type="transmembrane region" description="Helical" evidence="1">
    <location>
        <begin position="59"/>
        <end position="79"/>
    </location>
</feature>
<evidence type="ECO:0000313" key="2">
    <source>
        <dbReference type="EMBL" id="MDT2736879.1"/>
    </source>
</evidence>
<protein>
    <submittedName>
        <fullName evidence="2">Uncharacterized protein</fullName>
    </submittedName>
</protein>
<keyword evidence="1" id="KW-0812">Transmembrane</keyword>
<dbReference type="RefSeq" id="WP_067622707.1">
    <property type="nucleotide sequence ID" value="NZ_BAAAXL010000018.1"/>
</dbReference>
<feature type="transmembrane region" description="Helical" evidence="1">
    <location>
        <begin position="94"/>
        <end position="112"/>
    </location>
</feature>
<evidence type="ECO:0000256" key="1">
    <source>
        <dbReference type="SAM" id="Phobius"/>
    </source>
</evidence>
<evidence type="ECO:0000313" key="5">
    <source>
        <dbReference type="Proteomes" id="UP001269061"/>
    </source>
</evidence>
<keyword evidence="1" id="KW-0472">Membrane</keyword>